<dbReference type="Gene3D" id="3.80.10.10">
    <property type="entry name" value="Ribonuclease Inhibitor"/>
    <property type="match status" value="1"/>
</dbReference>
<dbReference type="HOGENOM" id="CLU_028275_0_0_1"/>
<gene>
    <name evidence="1" type="ORF">PIIN_06045</name>
</gene>
<dbReference type="OrthoDB" id="3266756at2759"/>
<evidence type="ECO:0008006" key="3">
    <source>
        <dbReference type="Google" id="ProtNLM"/>
    </source>
</evidence>
<reference evidence="1 2" key="1">
    <citation type="journal article" date="2011" name="PLoS Pathog.">
        <title>Endophytic Life Strategies Decoded by Genome and Transcriptome Analyses of the Mutualistic Root Symbiont Piriformospora indica.</title>
        <authorList>
            <person name="Zuccaro A."/>
            <person name="Lahrmann U."/>
            <person name="Guldener U."/>
            <person name="Langen G."/>
            <person name="Pfiffi S."/>
            <person name="Biedenkopf D."/>
            <person name="Wong P."/>
            <person name="Samans B."/>
            <person name="Grimm C."/>
            <person name="Basiewicz M."/>
            <person name="Murat C."/>
            <person name="Martin F."/>
            <person name="Kogel K.H."/>
        </authorList>
    </citation>
    <scope>NUCLEOTIDE SEQUENCE [LARGE SCALE GENOMIC DNA]</scope>
    <source>
        <strain evidence="1 2">DSM 11827</strain>
    </source>
</reference>
<sequence>MVSADNLPFDVLPLIFGQLQVGVDLLSVALVSRSFFGGVLPLIYEEIEMHPRLVKRLRHTQSPFETLLKHRDLCPFVRRIAIHAFPRQEGWPSSVIYEQLETLFPHLRNLRAFAFTVPDPSSSIDLLLPSLASSTSLKELSIMGQRINLKSAELLLGAGHGAVPSLDQGLGLEKLNIKTLSPGLHRALLRWIERNKATLQSLSIRHSLSFSDSTLQSILNIVPRLAELKLLHCGNVDHWRVFDALEQADRLKSLALTILDYSSPPPAVVQLSSVTRLWLRFNAALSEGAPQNITPSVCGILERFRTCQLETLTLESAGACPLPAKVVENVRDADFKTLRKLSFAGFTPSNEQLERICEGCPNLEVLRADLSIDWSRSWASVASAISKAKRLHTFLSSLALQSAESASNTVQGRFAIAEAKILFAAVPSLQRIVNANRCWLRGINDSDHPRYEMVRQRNASLVLPTV</sequence>
<evidence type="ECO:0000313" key="1">
    <source>
        <dbReference type="EMBL" id="CCA72109.1"/>
    </source>
</evidence>
<comment type="caution">
    <text evidence="1">The sequence shown here is derived from an EMBL/GenBank/DDBJ whole genome shotgun (WGS) entry which is preliminary data.</text>
</comment>
<accession>G4TLB6</accession>
<evidence type="ECO:0000313" key="2">
    <source>
        <dbReference type="Proteomes" id="UP000007148"/>
    </source>
</evidence>
<keyword evidence="2" id="KW-1185">Reference proteome</keyword>
<dbReference type="OMA" id="LYMITEL"/>
<dbReference type="InParanoid" id="G4TLB6"/>
<protein>
    <recommendedName>
        <fullName evidence="3">F-box domain-containing protein</fullName>
    </recommendedName>
</protein>
<dbReference type="InterPro" id="IPR032675">
    <property type="entry name" value="LRR_dom_sf"/>
</dbReference>
<proteinExistence type="predicted"/>
<dbReference type="AlphaFoldDB" id="G4TLB6"/>
<organism evidence="1 2">
    <name type="scientific">Serendipita indica (strain DSM 11827)</name>
    <name type="common">Root endophyte fungus</name>
    <name type="synonym">Piriformospora indica</name>
    <dbReference type="NCBI Taxonomy" id="1109443"/>
    <lineage>
        <taxon>Eukaryota</taxon>
        <taxon>Fungi</taxon>
        <taxon>Dikarya</taxon>
        <taxon>Basidiomycota</taxon>
        <taxon>Agaricomycotina</taxon>
        <taxon>Agaricomycetes</taxon>
        <taxon>Sebacinales</taxon>
        <taxon>Serendipitaceae</taxon>
        <taxon>Serendipita</taxon>
    </lineage>
</organism>
<dbReference type="STRING" id="1109443.G4TLB6"/>
<dbReference type="EMBL" id="CAFZ01000148">
    <property type="protein sequence ID" value="CCA72109.1"/>
    <property type="molecule type" value="Genomic_DNA"/>
</dbReference>
<dbReference type="SUPFAM" id="SSF52047">
    <property type="entry name" value="RNI-like"/>
    <property type="match status" value="1"/>
</dbReference>
<name>G4TLB6_SERID</name>
<dbReference type="eggNOG" id="ENOG502SK45">
    <property type="taxonomic scope" value="Eukaryota"/>
</dbReference>
<dbReference type="Proteomes" id="UP000007148">
    <property type="component" value="Unassembled WGS sequence"/>
</dbReference>